<dbReference type="EMBL" id="BSNM01000027">
    <property type="protein sequence ID" value="GLQ33504.1"/>
    <property type="molecule type" value="Genomic_DNA"/>
</dbReference>
<evidence type="ECO:0000256" key="1">
    <source>
        <dbReference type="SAM" id="Phobius"/>
    </source>
</evidence>
<comment type="caution">
    <text evidence="2">The sequence shown here is derived from an EMBL/GenBank/DDBJ whole genome shotgun (WGS) entry which is preliminary data.</text>
</comment>
<sequence length="139" mass="15309">MRYWGVVRREKGFALPAVAFLIVIVALIIAALQRINSNQTATSSMGLQSSRAYYAAYSGVEWAAYQVRTTNICPTGTLADRIQGFEISIEDCGKTDYLEGTKTVSMYEIRVLAAYGGKDQYGSNPDFASREITVSMVIE</sequence>
<name>A0AA37SDN6_9GAMM</name>
<protein>
    <recommendedName>
        <fullName evidence="4">MSHA biogenesis protein MshP</fullName>
    </recommendedName>
</protein>
<dbReference type="AlphaFoldDB" id="A0AA37SDN6"/>
<keyword evidence="1" id="KW-0472">Membrane</keyword>
<organism evidence="2 3">
    <name type="scientific">Litoribrevibacter albus</name>
    <dbReference type="NCBI Taxonomy" id="1473156"/>
    <lineage>
        <taxon>Bacteria</taxon>
        <taxon>Pseudomonadati</taxon>
        <taxon>Pseudomonadota</taxon>
        <taxon>Gammaproteobacteria</taxon>
        <taxon>Oceanospirillales</taxon>
        <taxon>Oceanospirillaceae</taxon>
        <taxon>Litoribrevibacter</taxon>
    </lineage>
</organism>
<keyword evidence="3" id="KW-1185">Reference proteome</keyword>
<keyword evidence="1" id="KW-0812">Transmembrane</keyword>
<dbReference type="RefSeq" id="WP_284383954.1">
    <property type="nucleotide sequence ID" value="NZ_BSNM01000027.1"/>
</dbReference>
<dbReference type="Proteomes" id="UP001161389">
    <property type="component" value="Unassembled WGS sequence"/>
</dbReference>
<evidence type="ECO:0000313" key="3">
    <source>
        <dbReference type="Proteomes" id="UP001161389"/>
    </source>
</evidence>
<reference evidence="2" key="2">
    <citation type="submission" date="2023-01" db="EMBL/GenBank/DDBJ databases">
        <title>Draft genome sequence of Litoribrevibacter albus strain NBRC 110071.</title>
        <authorList>
            <person name="Sun Q."/>
            <person name="Mori K."/>
        </authorList>
    </citation>
    <scope>NUCLEOTIDE SEQUENCE</scope>
    <source>
        <strain evidence="2">NBRC 110071</strain>
    </source>
</reference>
<feature type="transmembrane region" description="Helical" evidence="1">
    <location>
        <begin position="12"/>
        <end position="32"/>
    </location>
</feature>
<gene>
    <name evidence="2" type="ORF">GCM10007876_39840</name>
</gene>
<evidence type="ECO:0000313" key="2">
    <source>
        <dbReference type="EMBL" id="GLQ33504.1"/>
    </source>
</evidence>
<evidence type="ECO:0008006" key="4">
    <source>
        <dbReference type="Google" id="ProtNLM"/>
    </source>
</evidence>
<accession>A0AA37SDN6</accession>
<proteinExistence type="predicted"/>
<reference evidence="2" key="1">
    <citation type="journal article" date="2014" name="Int. J. Syst. Evol. Microbiol.">
        <title>Complete genome sequence of Corynebacterium casei LMG S-19264T (=DSM 44701T), isolated from a smear-ripened cheese.</title>
        <authorList>
            <consortium name="US DOE Joint Genome Institute (JGI-PGF)"/>
            <person name="Walter F."/>
            <person name="Albersmeier A."/>
            <person name="Kalinowski J."/>
            <person name="Ruckert C."/>
        </authorList>
    </citation>
    <scope>NUCLEOTIDE SEQUENCE</scope>
    <source>
        <strain evidence="2">NBRC 110071</strain>
    </source>
</reference>
<keyword evidence="1" id="KW-1133">Transmembrane helix</keyword>